<dbReference type="eggNOG" id="ENOG502RCP8">
    <property type="taxonomic scope" value="Eukaryota"/>
</dbReference>
<organism evidence="7">
    <name type="scientific">Metarhizium acridum (strain CQMa 102)</name>
    <dbReference type="NCBI Taxonomy" id="655827"/>
    <lineage>
        <taxon>Eukaryota</taxon>
        <taxon>Fungi</taxon>
        <taxon>Dikarya</taxon>
        <taxon>Ascomycota</taxon>
        <taxon>Pezizomycotina</taxon>
        <taxon>Sordariomycetes</taxon>
        <taxon>Hypocreomycetidae</taxon>
        <taxon>Hypocreales</taxon>
        <taxon>Clavicipitaceae</taxon>
        <taxon>Metarhizium</taxon>
    </lineage>
</organism>
<keyword evidence="5" id="KW-0472">Membrane</keyword>
<dbReference type="GO" id="GO:0043386">
    <property type="term" value="P:mycotoxin biosynthetic process"/>
    <property type="evidence" value="ECO:0007669"/>
    <property type="project" value="InterPro"/>
</dbReference>
<feature type="transmembrane region" description="Helical" evidence="5">
    <location>
        <begin position="39"/>
        <end position="59"/>
    </location>
</feature>
<dbReference type="GO" id="GO:0016491">
    <property type="term" value="F:oxidoreductase activity"/>
    <property type="evidence" value="ECO:0007669"/>
    <property type="project" value="UniProtKB-KW"/>
</dbReference>
<evidence type="ECO:0000313" key="6">
    <source>
        <dbReference type="EMBL" id="EFY84303.1"/>
    </source>
</evidence>
<keyword evidence="7" id="KW-1185">Reference proteome</keyword>
<proteinExistence type="inferred from homology"/>
<name>E9EIF6_METAQ</name>
<evidence type="ECO:0000256" key="2">
    <source>
        <dbReference type="ARBA" id="ARBA00023002"/>
    </source>
</evidence>
<evidence type="ECO:0000313" key="7">
    <source>
        <dbReference type="Proteomes" id="UP000002499"/>
    </source>
</evidence>
<dbReference type="PANTHER" id="PTHR33365:SF11">
    <property type="entry name" value="TAT PATHWAY SIGNAL SEQUENCE"/>
    <property type="match status" value="1"/>
</dbReference>
<evidence type="ECO:0000256" key="1">
    <source>
        <dbReference type="ARBA" id="ARBA00004685"/>
    </source>
</evidence>
<dbReference type="HOGENOM" id="CLU_042941_4_0_1"/>
<evidence type="ECO:0008006" key="8">
    <source>
        <dbReference type="Google" id="ProtNLM"/>
    </source>
</evidence>
<protein>
    <recommendedName>
        <fullName evidence="8">Tat pathway signal sequence</fullName>
    </recommendedName>
</protein>
<dbReference type="PANTHER" id="PTHR33365">
    <property type="entry name" value="YALI0B05434P"/>
    <property type="match status" value="1"/>
</dbReference>
<accession>E9EIF6</accession>
<comment type="similarity">
    <text evidence="3">Belongs to the ustYa family.</text>
</comment>
<dbReference type="Proteomes" id="UP000002499">
    <property type="component" value="Unassembled WGS sequence"/>
</dbReference>
<dbReference type="OrthoDB" id="3687641at2759"/>
<keyword evidence="5" id="KW-0812">Transmembrane</keyword>
<reference evidence="6 7" key="1">
    <citation type="journal article" date="2011" name="PLoS Genet.">
        <title>Genome sequencing and comparative transcriptomics of the model entomopathogenic fungi Metarhizium anisopliae and M. acridum.</title>
        <authorList>
            <person name="Gao Q."/>
            <person name="Jin K."/>
            <person name="Ying S.H."/>
            <person name="Zhang Y."/>
            <person name="Xiao G."/>
            <person name="Shang Y."/>
            <person name="Duan Z."/>
            <person name="Hu X."/>
            <person name="Xie X.Q."/>
            <person name="Zhou G."/>
            <person name="Peng G."/>
            <person name="Luo Z."/>
            <person name="Huang W."/>
            <person name="Wang B."/>
            <person name="Fang W."/>
            <person name="Wang S."/>
            <person name="Zhong Y."/>
            <person name="Ma L.J."/>
            <person name="St Leger R.J."/>
            <person name="Zhao G.P."/>
            <person name="Pei Y."/>
            <person name="Feng M.G."/>
            <person name="Xia Y."/>
            <person name="Wang C."/>
        </authorList>
    </citation>
    <scope>NUCLEOTIDE SEQUENCE [LARGE SCALE GENOMIC DNA]</scope>
    <source>
        <strain evidence="6 7">CQMa 102</strain>
    </source>
</reference>
<sequence length="276" mass="31610">MKHDDMSFTSLPARESDDESREMEDIYVPPQRSCNFRMILYYGILALLASGWFVAVNLYHHPRVIDIPGLSSPHPFPPEVFSRVKRVFLPDERYIGPSNQTHQNWDHLVAGNPVPMPPRVDLFDAEMHAPAHDALYIENPEKYGYIEGSGPPFHHENMASPVPRKFYVVSLLHQLHCLNIVRFHYWQVKQGHPVVGLYPEVSWDAHIDHCFEYLRQAISCGSGFAVEGHSPLVVDGQLGEASTVTGWGIEHDCINFEALRAFQIDQERVYNATWHK</sequence>
<gene>
    <name evidence="6" type="ORF">MAC_09654</name>
</gene>
<evidence type="ECO:0000256" key="3">
    <source>
        <dbReference type="ARBA" id="ARBA00035112"/>
    </source>
</evidence>
<dbReference type="InterPro" id="IPR021765">
    <property type="entry name" value="UstYa-like"/>
</dbReference>
<evidence type="ECO:0000256" key="4">
    <source>
        <dbReference type="SAM" id="MobiDB-lite"/>
    </source>
</evidence>
<comment type="pathway">
    <text evidence="1">Mycotoxin biosynthesis.</text>
</comment>
<keyword evidence="5" id="KW-1133">Transmembrane helix</keyword>
<dbReference type="EMBL" id="GL698638">
    <property type="protein sequence ID" value="EFY84303.1"/>
    <property type="molecule type" value="Genomic_DNA"/>
</dbReference>
<keyword evidence="2" id="KW-0560">Oxidoreductase</keyword>
<dbReference type="Pfam" id="PF11807">
    <property type="entry name" value="UstYa"/>
    <property type="match status" value="1"/>
</dbReference>
<dbReference type="InParanoid" id="E9EIF6"/>
<feature type="region of interest" description="Disordered" evidence="4">
    <location>
        <begin position="1"/>
        <end position="23"/>
    </location>
</feature>
<dbReference type="AlphaFoldDB" id="E9EIF6"/>
<dbReference type="OMA" id="GVEHDCI"/>
<evidence type="ECO:0000256" key="5">
    <source>
        <dbReference type="SAM" id="Phobius"/>
    </source>
</evidence>